<reference evidence="1 2" key="1">
    <citation type="submission" date="2021-08" db="EMBL/GenBank/DDBJ databases">
        <title>Draft Genome Sequence of Phanerochaete sordida strain YK-624.</title>
        <authorList>
            <person name="Mori T."/>
            <person name="Dohra H."/>
            <person name="Suzuki T."/>
            <person name="Kawagishi H."/>
            <person name="Hirai H."/>
        </authorList>
    </citation>
    <scope>NUCLEOTIDE SEQUENCE [LARGE SCALE GENOMIC DNA]</scope>
    <source>
        <strain evidence="1 2">YK-624</strain>
    </source>
</reference>
<name>A0A9P3L7L0_9APHY</name>
<organism evidence="1 2">
    <name type="scientific">Phanerochaete sordida</name>
    <dbReference type="NCBI Taxonomy" id="48140"/>
    <lineage>
        <taxon>Eukaryota</taxon>
        <taxon>Fungi</taxon>
        <taxon>Dikarya</taxon>
        <taxon>Basidiomycota</taxon>
        <taxon>Agaricomycotina</taxon>
        <taxon>Agaricomycetes</taxon>
        <taxon>Polyporales</taxon>
        <taxon>Phanerochaetaceae</taxon>
        <taxon>Phanerochaete</taxon>
    </lineage>
</organism>
<evidence type="ECO:0000313" key="1">
    <source>
        <dbReference type="EMBL" id="GJE85090.1"/>
    </source>
</evidence>
<protein>
    <recommendedName>
        <fullName evidence="3">F-box domain-containing protein</fullName>
    </recommendedName>
</protein>
<comment type="caution">
    <text evidence="1">The sequence shown here is derived from an EMBL/GenBank/DDBJ whole genome shotgun (WGS) entry which is preliminary data.</text>
</comment>
<dbReference type="OrthoDB" id="3543113at2759"/>
<dbReference type="EMBL" id="BPQB01000002">
    <property type="protein sequence ID" value="GJE85090.1"/>
    <property type="molecule type" value="Genomic_DNA"/>
</dbReference>
<dbReference type="AlphaFoldDB" id="A0A9P3L7L0"/>
<gene>
    <name evidence="1" type="ORF">PsYK624_011670</name>
</gene>
<dbReference type="InterPro" id="IPR032675">
    <property type="entry name" value="LRR_dom_sf"/>
</dbReference>
<dbReference type="Proteomes" id="UP000703269">
    <property type="component" value="Unassembled WGS sequence"/>
</dbReference>
<evidence type="ECO:0000313" key="2">
    <source>
        <dbReference type="Proteomes" id="UP000703269"/>
    </source>
</evidence>
<accession>A0A9P3L7L0</accession>
<dbReference type="Gene3D" id="3.80.10.10">
    <property type="entry name" value="Ribonuclease Inhibitor"/>
    <property type="match status" value="1"/>
</dbReference>
<keyword evidence="2" id="KW-1185">Reference proteome</keyword>
<evidence type="ECO:0008006" key="3">
    <source>
        <dbReference type="Google" id="ProtNLM"/>
    </source>
</evidence>
<sequence>MALACRAFLDPALDVLWFDLLEPDPLIQVLPRSKRGEKNRKSFCLIAAPTDEEWERFNYYARRVHELYYSSSGCDDVWCNRPRIGWRSILRFHPGGPLLPNLRSFESDDFEVSKYYHLFVHSPLCHLVVDYWVPDEQTRLIRALPKCKKTLETLMITTSTRSENDPDIDRRLSGAMSQMEVLVNVDVKILLPQAVSHLATLSSLRELSFTISPEDNASTSKLPFHALEQLSLETHSSDVAPMRNILQRLAAPFLQDLSLYYNILGAHDWRGEHPNAAYVRAVVSAIPPLEQLQSFAFGVRSYNFTPSAVAANVLHITDISPLLTHRSLKCVVLNSLPISLQAVDIEPIAHAWPHATSIKIGESAPMFPAELQLYDLLPLAQLCPSLTSLSLPLSIPASFSAQDRPRFGTSRSPLWTLQTGSTDIAFSAEAAVFLACVFPKATLHAHRCESERDDVRRINETKTVFVKAMEEELDARRDR</sequence>
<proteinExistence type="predicted"/>